<feature type="signal peptide" evidence="1">
    <location>
        <begin position="1"/>
        <end position="38"/>
    </location>
</feature>
<evidence type="ECO:0000259" key="2">
    <source>
        <dbReference type="PROSITE" id="PS50222"/>
    </source>
</evidence>
<feature type="chain" id="PRO_5027700286" description="EF-hand domain-containing protein" evidence="1">
    <location>
        <begin position="39"/>
        <end position="200"/>
    </location>
</feature>
<dbReference type="AlphaFoldDB" id="A0A6S6SKA9"/>
<sequence length="200" mass="21539">MIKQTRYKNLFPKHLLSAPEALLAGVLMSAAIMPPASAHMMAPQHGSLNFKGDGVFMVLSLPVSAFEKVDEDGDGKMSGEEFTTHRKAIAAAIKEKVKLTDKAGERPLQGLLLSPVAAHNIPGTDTQHAEQLVVLGRFALADMSSANSNELQFHVGLFGNTVAEQTLTITATRKSASDSKPQKYKFVLTPGQPEQLLFAE</sequence>
<proteinExistence type="predicted"/>
<organism evidence="3">
    <name type="scientific">uncultured Thiotrichaceae bacterium</name>
    <dbReference type="NCBI Taxonomy" id="298394"/>
    <lineage>
        <taxon>Bacteria</taxon>
        <taxon>Pseudomonadati</taxon>
        <taxon>Pseudomonadota</taxon>
        <taxon>Gammaproteobacteria</taxon>
        <taxon>Thiotrichales</taxon>
        <taxon>Thiotrichaceae</taxon>
        <taxon>environmental samples</taxon>
    </lineage>
</organism>
<feature type="domain" description="EF-hand" evidence="2">
    <location>
        <begin position="65"/>
        <end position="92"/>
    </location>
</feature>
<dbReference type="EMBL" id="CACVAT010000082">
    <property type="protein sequence ID" value="CAA6805546.1"/>
    <property type="molecule type" value="Genomic_DNA"/>
</dbReference>
<dbReference type="InterPro" id="IPR018247">
    <property type="entry name" value="EF_Hand_1_Ca_BS"/>
</dbReference>
<dbReference type="PROSITE" id="PS00018">
    <property type="entry name" value="EF_HAND_1"/>
    <property type="match status" value="1"/>
</dbReference>
<name>A0A6S6SKA9_9GAMM</name>
<evidence type="ECO:0000313" key="3">
    <source>
        <dbReference type="EMBL" id="CAA6805546.1"/>
    </source>
</evidence>
<protein>
    <recommendedName>
        <fullName evidence="2">EF-hand domain-containing protein</fullName>
    </recommendedName>
</protein>
<accession>A0A6S6SKA9</accession>
<keyword evidence="1" id="KW-0732">Signal</keyword>
<dbReference type="PROSITE" id="PS50222">
    <property type="entry name" value="EF_HAND_2"/>
    <property type="match status" value="1"/>
</dbReference>
<dbReference type="InterPro" id="IPR002048">
    <property type="entry name" value="EF_hand_dom"/>
</dbReference>
<evidence type="ECO:0000256" key="1">
    <source>
        <dbReference type="SAM" id="SignalP"/>
    </source>
</evidence>
<gene>
    <name evidence="3" type="ORF">HELGO_WM30679</name>
</gene>
<dbReference type="GO" id="GO:0005509">
    <property type="term" value="F:calcium ion binding"/>
    <property type="evidence" value="ECO:0007669"/>
    <property type="project" value="InterPro"/>
</dbReference>
<reference evidence="3" key="1">
    <citation type="submission" date="2020-01" db="EMBL/GenBank/DDBJ databases">
        <authorList>
            <person name="Meier V. D."/>
            <person name="Meier V D."/>
        </authorList>
    </citation>
    <scope>NUCLEOTIDE SEQUENCE</scope>
    <source>
        <strain evidence="3">HLG_WM_MAG_09</strain>
    </source>
</reference>